<sequence>MTNHEQDQSGGQSEGQVSDAESLDPAGADTPIADGDATSAYPGDESGEAQEPNESGPNANPHRDQDTH</sequence>
<evidence type="ECO:0000313" key="3">
    <source>
        <dbReference type="Proteomes" id="UP000244867"/>
    </source>
</evidence>
<comment type="caution">
    <text evidence="2">The sequence shown here is derived from an EMBL/GenBank/DDBJ whole genome shotgun (WGS) entry which is preliminary data.</text>
</comment>
<evidence type="ECO:0000256" key="1">
    <source>
        <dbReference type="SAM" id="MobiDB-lite"/>
    </source>
</evidence>
<accession>A0A2R7YVB8</accession>
<keyword evidence="3" id="KW-1185">Reference proteome</keyword>
<organism evidence="2 3">
    <name type="scientific">Nocardioides currus</name>
    <dbReference type="NCBI Taxonomy" id="2133958"/>
    <lineage>
        <taxon>Bacteria</taxon>
        <taxon>Bacillati</taxon>
        <taxon>Actinomycetota</taxon>
        <taxon>Actinomycetes</taxon>
        <taxon>Propionibacteriales</taxon>
        <taxon>Nocardioidaceae</taxon>
        <taxon>Nocardioides</taxon>
    </lineage>
</organism>
<proteinExistence type="predicted"/>
<name>A0A2R7YVB8_9ACTN</name>
<evidence type="ECO:0000313" key="2">
    <source>
        <dbReference type="EMBL" id="PUA80016.1"/>
    </source>
</evidence>
<protein>
    <submittedName>
        <fullName evidence="2">Uncharacterized protein</fullName>
    </submittedName>
</protein>
<dbReference type="RefSeq" id="WP_108345406.1">
    <property type="nucleotide sequence ID" value="NZ_PYXZ01000007.1"/>
</dbReference>
<gene>
    <name evidence="2" type="ORF">C7S10_15785</name>
</gene>
<feature type="region of interest" description="Disordered" evidence="1">
    <location>
        <begin position="1"/>
        <end position="68"/>
    </location>
</feature>
<reference evidence="2 3" key="1">
    <citation type="submission" date="2018-03" db="EMBL/GenBank/DDBJ databases">
        <authorList>
            <person name="Keele B.F."/>
        </authorList>
    </citation>
    <scope>NUCLEOTIDE SEQUENCE [LARGE SCALE GENOMIC DNA]</scope>
    <source>
        <strain evidence="2 3">IB-3</strain>
    </source>
</reference>
<feature type="compositionally biased region" description="Low complexity" evidence="1">
    <location>
        <begin position="8"/>
        <end position="19"/>
    </location>
</feature>
<dbReference type="OrthoDB" id="3790799at2"/>
<dbReference type="EMBL" id="PYXZ01000007">
    <property type="protein sequence ID" value="PUA80016.1"/>
    <property type="molecule type" value="Genomic_DNA"/>
</dbReference>
<dbReference type="AlphaFoldDB" id="A0A2R7YVB8"/>
<dbReference type="Proteomes" id="UP000244867">
    <property type="component" value="Unassembled WGS sequence"/>
</dbReference>